<dbReference type="InterPro" id="IPR029052">
    <property type="entry name" value="Metallo-depent_PP-like"/>
</dbReference>
<evidence type="ECO:0000259" key="1">
    <source>
        <dbReference type="Pfam" id="PF00149"/>
    </source>
</evidence>
<sequence length="225" mass="25951">MLIFNGITYLEDVLYPFRGQHWRLSAGRSAYWEEERALVIADLHVGKSAHFRKAGIAVPANIVQDDLYRLQQLITRYNPVRVIVVGDMFHSEANNEVQYFKIWRRQFPNILFELISGNHDIMAPEVYEQLEIIVRPYLQLGDIYFVHDQKDQPKPLNGRYVLSGHIHPGVWMVGFGRQKLRLPCFYFGGEGAVLPAFSAFTGMYSVEPEASSTVFVIAEKKIFRV</sequence>
<dbReference type="EMBL" id="RMBX01000002">
    <property type="protein sequence ID" value="RPD42681.1"/>
    <property type="molecule type" value="Genomic_DNA"/>
</dbReference>
<keyword evidence="2" id="KW-0540">Nuclease</keyword>
<dbReference type="InterPro" id="IPR004843">
    <property type="entry name" value="Calcineurin-like_PHP"/>
</dbReference>
<dbReference type="AlphaFoldDB" id="A0A3N4MFR6"/>
<dbReference type="Pfam" id="PF00149">
    <property type="entry name" value="Metallophos"/>
    <property type="match status" value="1"/>
</dbReference>
<dbReference type="GO" id="GO:0016787">
    <property type="term" value="F:hydrolase activity"/>
    <property type="evidence" value="ECO:0007669"/>
    <property type="project" value="UniProtKB-KW"/>
</dbReference>
<dbReference type="Gene3D" id="3.60.21.10">
    <property type="match status" value="1"/>
</dbReference>
<name>A0A3N4MFR6_9BACT</name>
<comment type="caution">
    <text evidence="2">The sequence shown here is derived from an EMBL/GenBank/DDBJ whole genome shotgun (WGS) entry which is preliminary data.</text>
</comment>
<dbReference type="EC" id="3.1.-.-" evidence="2"/>
<proteinExistence type="predicted"/>
<dbReference type="InterPro" id="IPR026336">
    <property type="entry name" value="PdeM-like"/>
</dbReference>
<keyword evidence="3" id="KW-1185">Reference proteome</keyword>
<reference evidence="3" key="1">
    <citation type="submission" date="2018-11" db="EMBL/GenBank/DDBJ databases">
        <title>Chitinophaga lutea sp.nov., isolate from arsenic contaminated soil.</title>
        <authorList>
            <person name="Zong Y."/>
        </authorList>
    </citation>
    <scope>NUCLEOTIDE SEQUENCE [LARGE SCALE GENOMIC DNA]</scope>
    <source>
        <strain evidence="3">YLT18</strain>
    </source>
</reference>
<evidence type="ECO:0000313" key="3">
    <source>
        <dbReference type="Proteomes" id="UP000279089"/>
    </source>
</evidence>
<dbReference type="GO" id="GO:0004519">
    <property type="term" value="F:endonuclease activity"/>
    <property type="evidence" value="ECO:0007669"/>
    <property type="project" value="UniProtKB-KW"/>
</dbReference>
<dbReference type="NCBIfam" id="TIGR04123">
    <property type="entry name" value="P_estr_lig_assc"/>
    <property type="match status" value="1"/>
</dbReference>
<keyword evidence="2" id="KW-0255">Endonuclease</keyword>
<keyword evidence="2" id="KW-0436">Ligase</keyword>
<evidence type="ECO:0000313" key="2">
    <source>
        <dbReference type="EMBL" id="RPD42681.1"/>
    </source>
</evidence>
<dbReference type="SUPFAM" id="SSF56300">
    <property type="entry name" value="Metallo-dependent phosphatases"/>
    <property type="match status" value="1"/>
</dbReference>
<organism evidence="2 3">
    <name type="scientific">Chitinophaga barathri</name>
    <dbReference type="NCBI Taxonomy" id="1647451"/>
    <lineage>
        <taxon>Bacteria</taxon>
        <taxon>Pseudomonadati</taxon>
        <taxon>Bacteroidota</taxon>
        <taxon>Chitinophagia</taxon>
        <taxon>Chitinophagales</taxon>
        <taxon>Chitinophagaceae</taxon>
        <taxon>Chitinophaga</taxon>
    </lineage>
</organism>
<keyword evidence="2" id="KW-0378">Hydrolase</keyword>
<dbReference type="Proteomes" id="UP000279089">
    <property type="component" value="Unassembled WGS sequence"/>
</dbReference>
<dbReference type="PANTHER" id="PTHR39323">
    <property type="entry name" value="BLR1149 PROTEIN"/>
    <property type="match status" value="1"/>
</dbReference>
<accession>A0A3N4MFR6</accession>
<dbReference type="PANTHER" id="PTHR39323:SF1">
    <property type="entry name" value="BLR1149 PROTEIN"/>
    <property type="match status" value="1"/>
</dbReference>
<dbReference type="GO" id="GO:0016874">
    <property type="term" value="F:ligase activity"/>
    <property type="evidence" value="ECO:0007669"/>
    <property type="project" value="UniProtKB-KW"/>
</dbReference>
<feature type="domain" description="Calcineurin-like phosphoesterase" evidence="1">
    <location>
        <begin position="36"/>
        <end position="140"/>
    </location>
</feature>
<gene>
    <name evidence="2" type="primary">pdeM</name>
    <name evidence="2" type="ORF">EG028_05825</name>
</gene>
<dbReference type="OrthoDB" id="9795838at2"/>
<protein>
    <submittedName>
        <fullName evidence="2">Ligase-associated DNA damage response endonuclease PdeM</fullName>
        <ecNumber evidence="2">3.1.-.-</ecNumber>
    </submittedName>
</protein>